<sequence>MSIALRSTPLVALLFSGSLLAYDGVIHFSGAVVEPTCQVGLSDVTAKSARVRLSECNQALLMMLNEPRGAMPSVSYRLTDVHGKALGKDLAATGDTDSVIREIAKEGVAAGKRNVVLVADYL</sequence>
<dbReference type="EMBL" id="NJBA01000009">
    <property type="protein sequence ID" value="OWP48309.1"/>
    <property type="molecule type" value="Genomic_DNA"/>
</dbReference>
<evidence type="ECO:0000313" key="2">
    <source>
        <dbReference type="Proteomes" id="UP000198145"/>
    </source>
</evidence>
<proteinExistence type="predicted"/>
<name>A0A246F546_PSENT</name>
<dbReference type="Proteomes" id="UP000198145">
    <property type="component" value="Unassembled WGS sequence"/>
</dbReference>
<comment type="caution">
    <text evidence="1">The sequence shown here is derived from an EMBL/GenBank/DDBJ whole genome shotgun (WGS) entry which is preliminary data.</text>
</comment>
<organism evidence="1 2">
    <name type="scientific">Pseudomonas nitroreducens</name>
    <dbReference type="NCBI Taxonomy" id="46680"/>
    <lineage>
        <taxon>Bacteria</taxon>
        <taxon>Pseudomonadati</taxon>
        <taxon>Pseudomonadota</taxon>
        <taxon>Gammaproteobacteria</taxon>
        <taxon>Pseudomonadales</taxon>
        <taxon>Pseudomonadaceae</taxon>
        <taxon>Pseudomonas</taxon>
    </lineage>
</organism>
<evidence type="ECO:0000313" key="1">
    <source>
        <dbReference type="EMBL" id="OWP48309.1"/>
    </source>
</evidence>
<dbReference type="AlphaFoldDB" id="A0A246F546"/>
<dbReference type="RefSeq" id="WP_088420899.1">
    <property type="nucleotide sequence ID" value="NZ_NJBA01000009.1"/>
</dbReference>
<gene>
    <name evidence="1" type="ORF">CEG18_23205</name>
</gene>
<reference evidence="1 2" key="1">
    <citation type="submission" date="2017-06" db="EMBL/GenBank/DDBJ databases">
        <title>Draft genome of Pseudomonas nitroreducens DF05.</title>
        <authorList>
            <person name="Iyer R."/>
        </authorList>
    </citation>
    <scope>NUCLEOTIDE SEQUENCE [LARGE SCALE GENOMIC DNA]</scope>
    <source>
        <strain evidence="1 2">DF05</strain>
    </source>
</reference>
<accession>A0A246F546</accession>
<protein>
    <submittedName>
        <fullName evidence="1">Uncharacterized protein</fullName>
    </submittedName>
</protein>